<evidence type="ECO:0000313" key="3">
    <source>
        <dbReference type="EMBL" id="NKI16283.1"/>
    </source>
</evidence>
<evidence type="ECO:0000313" key="4">
    <source>
        <dbReference type="Proteomes" id="UP000765845"/>
    </source>
</evidence>
<evidence type="ECO:0000259" key="2">
    <source>
        <dbReference type="PROSITE" id="PS51208"/>
    </source>
</evidence>
<dbReference type="NCBIfam" id="TIGR01414">
    <property type="entry name" value="autotrans_barl"/>
    <property type="match status" value="1"/>
</dbReference>
<dbReference type="Pfam" id="PF03797">
    <property type="entry name" value="Autotransporter"/>
    <property type="match status" value="1"/>
</dbReference>
<feature type="signal peptide" evidence="1">
    <location>
        <begin position="1"/>
        <end position="28"/>
    </location>
</feature>
<gene>
    <name evidence="3" type="ORF">HCU74_02505</name>
</gene>
<proteinExistence type="predicted"/>
<dbReference type="RefSeq" id="WP_168448810.1">
    <property type="nucleotide sequence ID" value="NZ_JAAWWK010000001.1"/>
</dbReference>
<reference evidence="3 4" key="1">
    <citation type="submission" date="2020-04" db="EMBL/GenBank/DDBJ databases">
        <authorList>
            <person name="Yoon J."/>
        </authorList>
    </citation>
    <scope>NUCLEOTIDE SEQUENCE [LARGE SCALE GENOMIC DNA]</scope>
    <source>
        <strain evidence="3 4">KMU-166</strain>
    </source>
</reference>
<accession>A0ABX1GCF8</accession>
<feature type="chain" id="PRO_5046482550" evidence="1">
    <location>
        <begin position="29"/>
        <end position="405"/>
    </location>
</feature>
<dbReference type="SMART" id="SM00869">
    <property type="entry name" value="Autotransporter"/>
    <property type="match status" value="1"/>
</dbReference>
<name>A0ABX1GCF8_9GAMM</name>
<dbReference type="PROSITE" id="PS51208">
    <property type="entry name" value="AUTOTRANSPORTER"/>
    <property type="match status" value="1"/>
</dbReference>
<dbReference type="EMBL" id="JAAWWK010000001">
    <property type="protein sequence ID" value="NKI16283.1"/>
    <property type="molecule type" value="Genomic_DNA"/>
</dbReference>
<evidence type="ECO:0000256" key="1">
    <source>
        <dbReference type="SAM" id="SignalP"/>
    </source>
</evidence>
<dbReference type="SUPFAM" id="SSF103515">
    <property type="entry name" value="Autotransporter"/>
    <property type="match status" value="1"/>
</dbReference>
<dbReference type="Gene3D" id="2.40.128.130">
    <property type="entry name" value="Autotransporter beta-domain"/>
    <property type="match status" value="1"/>
</dbReference>
<dbReference type="InterPro" id="IPR036709">
    <property type="entry name" value="Autotransporte_beta_dom_sf"/>
</dbReference>
<sequence>MHRAHSIRYLLLSTTFALGATLSEHSHAANANFQNFLFAACANASGDLAVRCSESNGGDVSGDSESSLNPSQTLVQNTNALQEAVAVVRALRDGDDTKTIEQASFGRWSVVISGDQSRLIRDPGGDNSRGYTLEMDALRLALDYRYSDRLVAGALLIDGRSESRLTPYIPSGQFPAYNPDRSGASKSTSTSLGAYSHLFLSPHWSLDGLLLYTLSDYDIFRDAVFQVSARNNDSPVSTRASTEGRQLALGGGLHYDNHHGSLNYGGFVRADYQDSTIDSYRERGGNGLALHVSDANADQWLVSGGISAAYTILTDVAVIQPHAFIEHQRKTGASPASRVVRLLEDSGDNTLTLTGSKEDSTLNRVGAGIGMVWPHGVNGFATFSRDYSSKGVYRTQFTAGLRIEF</sequence>
<keyword evidence="4" id="KW-1185">Reference proteome</keyword>
<comment type="caution">
    <text evidence="3">The sequence shown here is derived from an EMBL/GenBank/DDBJ whole genome shotgun (WGS) entry which is preliminary data.</text>
</comment>
<protein>
    <submittedName>
        <fullName evidence="3">Autotransporter outer membrane beta-barrel domain-containing protein</fullName>
    </submittedName>
</protein>
<keyword evidence="1" id="KW-0732">Signal</keyword>
<organism evidence="3 4">
    <name type="scientific">Spongiibacter thalassae</name>
    <dbReference type="NCBI Taxonomy" id="2721624"/>
    <lineage>
        <taxon>Bacteria</taxon>
        <taxon>Pseudomonadati</taxon>
        <taxon>Pseudomonadota</taxon>
        <taxon>Gammaproteobacteria</taxon>
        <taxon>Cellvibrionales</taxon>
        <taxon>Spongiibacteraceae</taxon>
        <taxon>Spongiibacter</taxon>
    </lineage>
</organism>
<dbReference type="InterPro" id="IPR005546">
    <property type="entry name" value="Autotransporte_beta"/>
</dbReference>
<dbReference type="InterPro" id="IPR006315">
    <property type="entry name" value="OM_autotransptr_brl_dom"/>
</dbReference>
<dbReference type="Proteomes" id="UP000765845">
    <property type="component" value="Unassembled WGS sequence"/>
</dbReference>
<feature type="domain" description="Autotransporter" evidence="2">
    <location>
        <begin position="100"/>
        <end position="405"/>
    </location>
</feature>